<evidence type="ECO:0000256" key="6">
    <source>
        <dbReference type="ARBA" id="ARBA00022842"/>
    </source>
</evidence>
<protein>
    <recommendedName>
        <fullName evidence="8">Ribonuclease VapC</fullName>
        <shortName evidence="8">RNase VapC</shortName>
        <ecNumber evidence="8">3.1.-.-</ecNumber>
    </recommendedName>
    <alternativeName>
        <fullName evidence="8">Toxin VapC</fullName>
    </alternativeName>
</protein>
<dbReference type="OrthoDB" id="199285at2"/>
<dbReference type="InterPro" id="IPR050556">
    <property type="entry name" value="Type_II_TA_system_RNase"/>
</dbReference>
<feature type="binding site" evidence="8">
    <location>
        <position position="91"/>
    </location>
    <ligand>
        <name>Mg(2+)</name>
        <dbReference type="ChEBI" id="CHEBI:18420"/>
    </ligand>
</feature>
<keyword evidence="11" id="KW-1185">Reference proteome</keyword>
<name>A0A2K8U2L3_9GAMM</name>
<dbReference type="CDD" id="cd18686">
    <property type="entry name" value="PIN_VapC-like"/>
    <property type="match status" value="1"/>
</dbReference>
<dbReference type="PANTHER" id="PTHR33653">
    <property type="entry name" value="RIBONUCLEASE VAPC2"/>
    <property type="match status" value="1"/>
</dbReference>
<dbReference type="InterPro" id="IPR022907">
    <property type="entry name" value="VapC_family"/>
</dbReference>
<sequence>MNLLDSSGWIEYFANGPNAGHFASVATATATLLVPTIVLHEVYRWAEREGGESAANRIMLAMQEGAVVVLDADLAIAAARLARRHKLPTADSIIYATAQSRGATVWTQDDDFEDLPGVRYFAKSPPGRPKM</sequence>
<comment type="function">
    <text evidence="8">Toxic component of a toxin-antitoxin (TA) system. An RNase.</text>
</comment>
<dbReference type="EC" id="3.1.-.-" evidence="8"/>
<dbReference type="Pfam" id="PF01850">
    <property type="entry name" value="PIN"/>
    <property type="match status" value="1"/>
</dbReference>
<dbReference type="SUPFAM" id="SSF88723">
    <property type="entry name" value="PIN domain-like"/>
    <property type="match status" value="1"/>
</dbReference>
<evidence type="ECO:0000256" key="4">
    <source>
        <dbReference type="ARBA" id="ARBA00022723"/>
    </source>
</evidence>
<organism evidence="10 11">
    <name type="scientific">Candidatus Thiodictyon syntrophicum</name>
    <dbReference type="NCBI Taxonomy" id="1166950"/>
    <lineage>
        <taxon>Bacteria</taxon>
        <taxon>Pseudomonadati</taxon>
        <taxon>Pseudomonadota</taxon>
        <taxon>Gammaproteobacteria</taxon>
        <taxon>Chromatiales</taxon>
        <taxon>Chromatiaceae</taxon>
        <taxon>Thiodictyon</taxon>
    </lineage>
</organism>
<reference evidence="10 11" key="1">
    <citation type="submission" date="2017-03" db="EMBL/GenBank/DDBJ databases">
        <title>Complete genome sequence of Candidatus 'Thiodictyon syntrophicum' sp. nov. strain Cad16T, a photolithoautotroph purple sulfur bacterium isolated from an alpine meromictic lake.</title>
        <authorList>
            <person name="Luedin S.M."/>
            <person name="Pothier J.F."/>
            <person name="Danza F."/>
            <person name="Storelli N."/>
            <person name="Wittwer M."/>
            <person name="Tonolla M."/>
        </authorList>
    </citation>
    <scope>NUCLEOTIDE SEQUENCE [LARGE SCALE GENOMIC DNA]</scope>
    <source>
        <strain evidence="10 11">Cad16T</strain>
    </source>
</reference>
<evidence type="ECO:0000313" key="11">
    <source>
        <dbReference type="Proteomes" id="UP000232638"/>
    </source>
</evidence>
<comment type="similarity">
    <text evidence="7 8">Belongs to the PINc/VapC protein family.</text>
</comment>
<evidence type="ECO:0000256" key="7">
    <source>
        <dbReference type="ARBA" id="ARBA00038093"/>
    </source>
</evidence>
<proteinExistence type="inferred from homology"/>
<dbReference type="GO" id="GO:0000287">
    <property type="term" value="F:magnesium ion binding"/>
    <property type="evidence" value="ECO:0007669"/>
    <property type="project" value="UniProtKB-UniRule"/>
</dbReference>
<keyword evidence="4 8" id="KW-0479">Metal-binding</keyword>
<evidence type="ECO:0000256" key="5">
    <source>
        <dbReference type="ARBA" id="ARBA00022801"/>
    </source>
</evidence>
<evidence type="ECO:0000256" key="8">
    <source>
        <dbReference type="HAMAP-Rule" id="MF_00265"/>
    </source>
</evidence>
<dbReference type="EMBL" id="CP020370">
    <property type="protein sequence ID" value="AUB79787.1"/>
    <property type="molecule type" value="Genomic_DNA"/>
</dbReference>
<dbReference type="Gene3D" id="3.40.50.1010">
    <property type="entry name" value="5'-nuclease"/>
    <property type="match status" value="1"/>
</dbReference>
<keyword evidence="3 8" id="KW-0540">Nuclease</keyword>
<dbReference type="HAMAP" id="MF_00265">
    <property type="entry name" value="VapC_Nob1"/>
    <property type="match status" value="1"/>
</dbReference>
<dbReference type="Proteomes" id="UP000232638">
    <property type="component" value="Chromosome"/>
</dbReference>
<evidence type="ECO:0000256" key="1">
    <source>
        <dbReference type="ARBA" id="ARBA00001946"/>
    </source>
</evidence>
<dbReference type="AlphaFoldDB" id="A0A2K8U2L3"/>
<dbReference type="PANTHER" id="PTHR33653:SF1">
    <property type="entry name" value="RIBONUCLEASE VAPC2"/>
    <property type="match status" value="1"/>
</dbReference>
<comment type="cofactor">
    <cofactor evidence="1 8">
        <name>Mg(2+)</name>
        <dbReference type="ChEBI" id="CHEBI:18420"/>
    </cofactor>
</comment>
<evidence type="ECO:0000256" key="3">
    <source>
        <dbReference type="ARBA" id="ARBA00022722"/>
    </source>
</evidence>
<gene>
    <name evidence="8" type="primary">vapC</name>
    <name evidence="10" type="ORF">THSYN_01635</name>
</gene>
<evidence type="ECO:0000256" key="2">
    <source>
        <dbReference type="ARBA" id="ARBA00022649"/>
    </source>
</evidence>
<dbReference type="InterPro" id="IPR029060">
    <property type="entry name" value="PIN-like_dom_sf"/>
</dbReference>
<dbReference type="GO" id="GO:0016787">
    <property type="term" value="F:hydrolase activity"/>
    <property type="evidence" value="ECO:0007669"/>
    <property type="project" value="UniProtKB-KW"/>
</dbReference>
<dbReference type="KEGG" id="tsy:THSYN_01635"/>
<dbReference type="RefSeq" id="WP_100917605.1">
    <property type="nucleotide sequence ID" value="NZ_CP020370.1"/>
</dbReference>
<dbReference type="InterPro" id="IPR002716">
    <property type="entry name" value="PIN_dom"/>
</dbReference>
<dbReference type="GO" id="GO:0090729">
    <property type="term" value="F:toxin activity"/>
    <property type="evidence" value="ECO:0007669"/>
    <property type="project" value="UniProtKB-KW"/>
</dbReference>
<accession>A0A2K8U2L3</accession>
<keyword evidence="8" id="KW-0800">Toxin</keyword>
<keyword evidence="2 8" id="KW-1277">Toxin-antitoxin system</keyword>
<feature type="domain" description="PIN" evidence="9">
    <location>
        <begin position="3"/>
        <end position="116"/>
    </location>
</feature>
<feature type="binding site" evidence="8">
    <location>
        <position position="5"/>
    </location>
    <ligand>
        <name>Mg(2+)</name>
        <dbReference type="ChEBI" id="CHEBI:18420"/>
    </ligand>
</feature>
<keyword evidence="5 8" id="KW-0378">Hydrolase</keyword>
<evidence type="ECO:0000313" key="10">
    <source>
        <dbReference type="EMBL" id="AUB79787.1"/>
    </source>
</evidence>
<keyword evidence="6 8" id="KW-0460">Magnesium</keyword>
<dbReference type="GO" id="GO:0004540">
    <property type="term" value="F:RNA nuclease activity"/>
    <property type="evidence" value="ECO:0007669"/>
    <property type="project" value="InterPro"/>
</dbReference>
<evidence type="ECO:0000259" key="9">
    <source>
        <dbReference type="Pfam" id="PF01850"/>
    </source>
</evidence>